<dbReference type="Proteomes" id="UP000229681">
    <property type="component" value="Unassembled WGS sequence"/>
</dbReference>
<dbReference type="PANTHER" id="PTHR48111">
    <property type="entry name" value="REGULATOR OF RPOS"/>
    <property type="match status" value="1"/>
</dbReference>
<protein>
    <submittedName>
        <fullName evidence="10">DNA-binding response regulator</fullName>
    </submittedName>
</protein>
<feature type="domain" description="Response regulatory" evidence="8">
    <location>
        <begin position="9"/>
        <end position="122"/>
    </location>
</feature>
<dbReference type="InterPro" id="IPR039420">
    <property type="entry name" value="WalR-like"/>
</dbReference>
<dbReference type="Pfam" id="PF00072">
    <property type="entry name" value="Response_reg"/>
    <property type="match status" value="1"/>
</dbReference>
<feature type="DNA-binding region" description="OmpR/PhoB-type" evidence="7">
    <location>
        <begin position="133"/>
        <end position="233"/>
    </location>
</feature>
<organism evidence="10 11">
    <name type="scientific">Candidatus Thermofonsia Clade 1 bacterium</name>
    <dbReference type="NCBI Taxonomy" id="2364210"/>
    <lineage>
        <taxon>Bacteria</taxon>
        <taxon>Bacillati</taxon>
        <taxon>Chloroflexota</taxon>
        <taxon>Candidatus Thermofontia</taxon>
        <taxon>Candidatus Thermofonsia Clade 1</taxon>
    </lineage>
</organism>
<dbReference type="SMART" id="SM00448">
    <property type="entry name" value="REC"/>
    <property type="match status" value="1"/>
</dbReference>
<dbReference type="GO" id="GO:0000156">
    <property type="term" value="F:phosphorelay response regulator activity"/>
    <property type="evidence" value="ECO:0007669"/>
    <property type="project" value="TreeGrafter"/>
</dbReference>
<dbReference type="InterPro" id="IPR036388">
    <property type="entry name" value="WH-like_DNA-bd_sf"/>
</dbReference>
<dbReference type="GO" id="GO:0032993">
    <property type="term" value="C:protein-DNA complex"/>
    <property type="evidence" value="ECO:0007669"/>
    <property type="project" value="TreeGrafter"/>
</dbReference>
<sequence length="235" mass="26332">MAKGVWRVNILVLGDDVKSVNILSFILRQEGYDVTSIVDPAQAERTWNDQLTDLLILDEEELDAALFRRIENIRGASSVPMLLLANASNEEDIVSAYEAGIDDFLAKPYSYQMLLAHVNAQLRRARVLPSALVPNLNTPTLSLDPERHTVTLSNGQTRQLTNLEFRLMYCLVVNRGRVLSPETLIEKVWGYTGEGDRNLLKSLISRLRAKVEPSPREPKLITTVPGVGYTFNPSE</sequence>
<dbReference type="InterPro" id="IPR001867">
    <property type="entry name" value="OmpR/PhoB-type_DNA-bd"/>
</dbReference>
<dbReference type="Gene3D" id="1.10.10.10">
    <property type="entry name" value="Winged helix-like DNA-binding domain superfamily/Winged helix DNA-binding domain"/>
    <property type="match status" value="1"/>
</dbReference>
<name>A0A2M8PHP1_9CHLR</name>
<dbReference type="Gene3D" id="3.40.50.2300">
    <property type="match status" value="1"/>
</dbReference>
<dbReference type="EMBL" id="PGTM01000017">
    <property type="protein sequence ID" value="PJF37051.1"/>
    <property type="molecule type" value="Genomic_DNA"/>
</dbReference>
<dbReference type="GO" id="GO:0005829">
    <property type="term" value="C:cytosol"/>
    <property type="evidence" value="ECO:0007669"/>
    <property type="project" value="TreeGrafter"/>
</dbReference>
<gene>
    <name evidence="10" type="ORF">CUN49_02355</name>
</gene>
<proteinExistence type="predicted"/>
<dbReference type="PROSITE" id="PS50110">
    <property type="entry name" value="RESPONSE_REGULATORY"/>
    <property type="match status" value="1"/>
</dbReference>
<dbReference type="SMART" id="SM00862">
    <property type="entry name" value="Trans_reg_C"/>
    <property type="match status" value="1"/>
</dbReference>
<comment type="caution">
    <text evidence="10">The sequence shown here is derived from an EMBL/GenBank/DDBJ whole genome shotgun (WGS) entry which is preliminary data.</text>
</comment>
<accession>A0A2M8PHP1</accession>
<keyword evidence="5" id="KW-0804">Transcription</keyword>
<evidence type="ECO:0000256" key="5">
    <source>
        <dbReference type="ARBA" id="ARBA00023163"/>
    </source>
</evidence>
<evidence type="ECO:0000313" key="10">
    <source>
        <dbReference type="EMBL" id="PJF37051.1"/>
    </source>
</evidence>
<keyword evidence="1 6" id="KW-0597">Phosphoprotein</keyword>
<evidence type="ECO:0000259" key="9">
    <source>
        <dbReference type="PROSITE" id="PS51755"/>
    </source>
</evidence>
<evidence type="ECO:0000256" key="4">
    <source>
        <dbReference type="ARBA" id="ARBA00023125"/>
    </source>
</evidence>
<evidence type="ECO:0000256" key="1">
    <source>
        <dbReference type="ARBA" id="ARBA00022553"/>
    </source>
</evidence>
<evidence type="ECO:0000256" key="3">
    <source>
        <dbReference type="ARBA" id="ARBA00023015"/>
    </source>
</evidence>
<evidence type="ECO:0000313" key="11">
    <source>
        <dbReference type="Proteomes" id="UP000229681"/>
    </source>
</evidence>
<dbReference type="PROSITE" id="PS51755">
    <property type="entry name" value="OMPR_PHOB"/>
    <property type="match status" value="1"/>
</dbReference>
<keyword evidence="4 7" id="KW-0238">DNA-binding</keyword>
<evidence type="ECO:0000256" key="2">
    <source>
        <dbReference type="ARBA" id="ARBA00023012"/>
    </source>
</evidence>
<dbReference type="InterPro" id="IPR011006">
    <property type="entry name" value="CheY-like_superfamily"/>
</dbReference>
<dbReference type="CDD" id="cd00383">
    <property type="entry name" value="trans_reg_C"/>
    <property type="match status" value="1"/>
</dbReference>
<feature type="modified residue" description="4-aspartylphosphate" evidence="6">
    <location>
        <position position="58"/>
    </location>
</feature>
<dbReference type="AlphaFoldDB" id="A0A2M8PHP1"/>
<evidence type="ECO:0000256" key="6">
    <source>
        <dbReference type="PROSITE-ProRule" id="PRU00169"/>
    </source>
</evidence>
<dbReference type="Pfam" id="PF00486">
    <property type="entry name" value="Trans_reg_C"/>
    <property type="match status" value="1"/>
</dbReference>
<dbReference type="SUPFAM" id="SSF46894">
    <property type="entry name" value="C-terminal effector domain of the bipartite response regulators"/>
    <property type="match status" value="1"/>
</dbReference>
<feature type="domain" description="OmpR/PhoB-type" evidence="9">
    <location>
        <begin position="133"/>
        <end position="233"/>
    </location>
</feature>
<keyword evidence="2" id="KW-0902">Two-component regulatory system</keyword>
<dbReference type="PANTHER" id="PTHR48111:SF21">
    <property type="entry name" value="DNA-BINDING DUAL MASTER TRANSCRIPTIONAL REGULATOR RPAA"/>
    <property type="match status" value="1"/>
</dbReference>
<dbReference type="GO" id="GO:0000976">
    <property type="term" value="F:transcription cis-regulatory region binding"/>
    <property type="evidence" value="ECO:0007669"/>
    <property type="project" value="TreeGrafter"/>
</dbReference>
<reference evidence="10 11" key="1">
    <citation type="submission" date="2017-11" db="EMBL/GenBank/DDBJ databases">
        <title>Evolution of Phototrophy in the Chloroflexi Phylum Driven by Horizontal Gene Transfer.</title>
        <authorList>
            <person name="Ward L.M."/>
            <person name="Hemp J."/>
            <person name="Shih P.M."/>
            <person name="Mcglynn S.E."/>
            <person name="Fischer W."/>
        </authorList>
    </citation>
    <scope>NUCLEOTIDE SEQUENCE [LARGE SCALE GENOMIC DNA]</scope>
    <source>
        <strain evidence="10">JP3_13</strain>
    </source>
</reference>
<dbReference type="InterPro" id="IPR001789">
    <property type="entry name" value="Sig_transdc_resp-reg_receiver"/>
</dbReference>
<dbReference type="InterPro" id="IPR016032">
    <property type="entry name" value="Sig_transdc_resp-reg_C-effctor"/>
</dbReference>
<evidence type="ECO:0000259" key="8">
    <source>
        <dbReference type="PROSITE" id="PS50110"/>
    </source>
</evidence>
<dbReference type="SUPFAM" id="SSF52172">
    <property type="entry name" value="CheY-like"/>
    <property type="match status" value="1"/>
</dbReference>
<dbReference type="GO" id="GO:0006355">
    <property type="term" value="P:regulation of DNA-templated transcription"/>
    <property type="evidence" value="ECO:0007669"/>
    <property type="project" value="InterPro"/>
</dbReference>
<evidence type="ECO:0000256" key="7">
    <source>
        <dbReference type="PROSITE-ProRule" id="PRU01091"/>
    </source>
</evidence>
<keyword evidence="3" id="KW-0805">Transcription regulation</keyword>